<accession>A0A6J7ET20</accession>
<evidence type="ECO:0000313" key="2">
    <source>
        <dbReference type="EMBL" id="CAB4886617.1"/>
    </source>
</evidence>
<reference evidence="2" key="1">
    <citation type="submission" date="2020-05" db="EMBL/GenBank/DDBJ databases">
        <authorList>
            <person name="Chiriac C."/>
            <person name="Salcher M."/>
            <person name="Ghai R."/>
            <person name="Kavagutti S V."/>
        </authorList>
    </citation>
    <scope>NUCLEOTIDE SEQUENCE</scope>
</reference>
<proteinExistence type="predicted"/>
<feature type="region of interest" description="Disordered" evidence="1">
    <location>
        <begin position="1"/>
        <end position="29"/>
    </location>
</feature>
<protein>
    <submittedName>
        <fullName evidence="2">Unannotated protein</fullName>
    </submittedName>
</protein>
<dbReference type="EMBL" id="CAFBLR010000297">
    <property type="protein sequence ID" value="CAB4886617.1"/>
    <property type="molecule type" value="Genomic_DNA"/>
</dbReference>
<name>A0A6J7ET20_9ZZZZ</name>
<organism evidence="2">
    <name type="scientific">freshwater metagenome</name>
    <dbReference type="NCBI Taxonomy" id="449393"/>
    <lineage>
        <taxon>unclassified sequences</taxon>
        <taxon>metagenomes</taxon>
        <taxon>ecological metagenomes</taxon>
    </lineage>
</organism>
<feature type="region of interest" description="Disordered" evidence="1">
    <location>
        <begin position="87"/>
        <end position="110"/>
    </location>
</feature>
<gene>
    <name evidence="2" type="ORF">UFOPK3417_02067</name>
</gene>
<dbReference type="AlphaFoldDB" id="A0A6J7ET20"/>
<sequence>MSTIRASPWEMRPRVDSTKASSEPIRIGSGSTIEVRPASQHPRTMVMRLRLVGPRMATWSPGTSPHAWRAAPTARASSCNWRHGTYEGPSGGWTDCPTKRTPVGRSAARSRRVRIGVG</sequence>
<evidence type="ECO:0000256" key="1">
    <source>
        <dbReference type="SAM" id="MobiDB-lite"/>
    </source>
</evidence>